<evidence type="ECO:0000256" key="10">
    <source>
        <dbReference type="SAM" id="Phobius"/>
    </source>
</evidence>
<evidence type="ECO:0000256" key="7">
    <source>
        <dbReference type="ARBA" id="ARBA00034000"/>
    </source>
</evidence>
<name>A0ABP6WHY3_9ACTN</name>
<dbReference type="PANTHER" id="PTHR32282">
    <property type="entry name" value="BINDING PROTEIN TRANSPEPTIDASE, PUTATIVE-RELATED"/>
    <property type="match status" value="1"/>
</dbReference>
<keyword evidence="10" id="KW-1133">Transmembrane helix</keyword>
<evidence type="ECO:0000256" key="2">
    <source>
        <dbReference type="ARBA" id="ARBA00022670"/>
    </source>
</evidence>
<dbReference type="InterPro" id="IPR012338">
    <property type="entry name" value="Beta-lactam/transpept-like"/>
</dbReference>
<dbReference type="RefSeq" id="WP_204912600.1">
    <property type="nucleotide sequence ID" value="NZ_BAAAYR010000001.1"/>
</dbReference>
<evidence type="ECO:0000259" key="11">
    <source>
        <dbReference type="Pfam" id="PF00905"/>
    </source>
</evidence>
<sequence>MTSPTLAAARRPRSLLRTGGLFVLVSVVCGLLVTALTLPFVGGAAWGAKTARDGMASLPLEFDAPAQAQRSRVLDAEGRTIAYFYDQNRTYTKLADIAPVMRTALISIEDHRFYEHGPLDAQGTVRAFVKNFFAGGVTQGGSTLTQQYVKQVQVNAAALSGDEAAVEAATDTSYQRKLRELRYAVSVEDTMSKDQILERYLNIAYFGDGAYGIGAASQHYFGTSAKKLTLPQAALLAGLVQNPNGYDPVAHPDAGIERRNVVLDRMAELGTASQAAVTKAKKTSFSEKQVTEVASGCQSTDLPFVCDYVRRTVLQMPSLGKTEADREKLLMRGGLTIRTAIDPDTQDEVQEKVNDAVSAKDPVISVMDMIEPGTGKIVAMAQSRPVMGSDAKKGQTYWNYSASPEMGGAQGFQAGSTFKAFTAAAALENGIPLAKRYNARAKMDFSGADFDSCEGSTRVVGDFPVENSTGVNGNMDMYRAAEFSVNTYFVQLALDVGMCDVTKMAEKLGVQSSTPDRPISWYDDKPSFTLGTAEVSPLSVANAYATFASGGIHCNPVIVSKITDGSGKDREVPGADCKRVISEDVASAMDSLLSSVVTKGTGARARTADGRPQAGKTGTIDSNAAVWYVGYTPQIAGAAMISIDKERSSRTSLKGYTVPSSGLYLEGSGSGDAGRRIWKPVMEDYLDGKPKESFPTPPVDLVRGDPSDRTTSNDRFSQYGQDGRPGGR</sequence>
<dbReference type="EMBL" id="BAAAYR010000001">
    <property type="protein sequence ID" value="GAA3551138.1"/>
    <property type="molecule type" value="Genomic_DNA"/>
</dbReference>
<organism evidence="13 14">
    <name type="scientific">Microlunatus spumicola</name>
    <dbReference type="NCBI Taxonomy" id="81499"/>
    <lineage>
        <taxon>Bacteria</taxon>
        <taxon>Bacillati</taxon>
        <taxon>Actinomycetota</taxon>
        <taxon>Actinomycetes</taxon>
        <taxon>Propionibacteriales</taxon>
        <taxon>Propionibacteriaceae</taxon>
        <taxon>Microlunatus</taxon>
    </lineage>
</organism>
<dbReference type="SUPFAM" id="SSF53955">
    <property type="entry name" value="Lysozyme-like"/>
    <property type="match status" value="1"/>
</dbReference>
<evidence type="ECO:0000259" key="12">
    <source>
        <dbReference type="Pfam" id="PF00912"/>
    </source>
</evidence>
<dbReference type="PANTHER" id="PTHR32282:SF33">
    <property type="entry name" value="PEPTIDOGLYCAN GLYCOSYLTRANSFERASE"/>
    <property type="match status" value="1"/>
</dbReference>
<feature type="domain" description="Glycosyl transferase family 51" evidence="12">
    <location>
        <begin position="78"/>
        <end position="266"/>
    </location>
</feature>
<evidence type="ECO:0000313" key="14">
    <source>
        <dbReference type="Proteomes" id="UP001500767"/>
    </source>
</evidence>
<evidence type="ECO:0000256" key="9">
    <source>
        <dbReference type="SAM" id="MobiDB-lite"/>
    </source>
</evidence>
<proteinExistence type="predicted"/>
<dbReference type="InterPro" id="IPR023346">
    <property type="entry name" value="Lysozyme-like_dom_sf"/>
</dbReference>
<dbReference type="InterPro" id="IPR036950">
    <property type="entry name" value="PBP_transglycosylase"/>
</dbReference>
<evidence type="ECO:0000256" key="3">
    <source>
        <dbReference type="ARBA" id="ARBA00022676"/>
    </source>
</evidence>
<dbReference type="Gene3D" id="3.40.710.10">
    <property type="entry name" value="DD-peptidase/beta-lactamase superfamily"/>
    <property type="match status" value="1"/>
</dbReference>
<protein>
    <submittedName>
        <fullName evidence="13">Transglycosylase domain-containing protein</fullName>
    </submittedName>
</protein>
<keyword evidence="1" id="KW-0121">Carboxypeptidase</keyword>
<keyword evidence="2" id="KW-0645">Protease</keyword>
<evidence type="ECO:0000313" key="13">
    <source>
        <dbReference type="EMBL" id="GAA3551138.1"/>
    </source>
</evidence>
<dbReference type="InterPro" id="IPR001264">
    <property type="entry name" value="Glyco_trans_51"/>
</dbReference>
<dbReference type="InterPro" id="IPR001460">
    <property type="entry name" value="PCN-bd_Tpept"/>
</dbReference>
<dbReference type="Pfam" id="PF00912">
    <property type="entry name" value="Transgly"/>
    <property type="match status" value="1"/>
</dbReference>
<feature type="region of interest" description="Disordered" evidence="9">
    <location>
        <begin position="686"/>
        <end position="728"/>
    </location>
</feature>
<keyword evidence="4" id="KW-0808">Transferase</keyword>
<keyword evidence="6" id="KW-0511">Multifunctional enzyme</keyword>
<keyword evidence="10" id="KW-0472">Membrane</keyword>
<feature type="transmembrane region" description="Helical" evidence="10">
    <location>
        <begin position="21"/>
        <end position="46"/>
    </location>
</feature>
<comment type="caution">
    <text evidence="13">The sequence shown here is derived from an EMBL/GenBank/DDBJ whole genome shotgun (WGS) entry which is preliminary data.</text>
</comment>
<comment type="catalytic activity">
    <reaction evidence="8">
        <text>[GlcNAc-(1-&gt;4)-Mur2Ac(oyl-L-Ala-gamma-D-Glu-L-Lys-D-Ala-D-Ala)](n)-di-trans,octa-cis-undecaprenyl diphosphate + beta-D-GlcNAc-(1-&gt;4)-Mur2Ac(oyl-L-Ala-gamma-D-Glu-L-Lys-D-Ala-D-Ala)-di-trans,octa-cis-undecaprenyl diphosphate = [GlcNAc-(1-&gt;4)-Mur2Ac(oyl-L-Ala-gamma-D-Glu-L-Lys-D-Ala-D-Ala)](n+1)-di-trans,octa-cis-undecaprenyl diphosphate + di-trans,octa-cis-undecaprenyl diphosphate + H(+)</text>
        <dbReference type="Rhea" id="RHEA:23708"/>
        <dbReference type="Rhea" id="RHEA-COMP:9602"/>
        <dbReference type="Rhea" id="RHEA-COMP:9603"/>
        <dbReference type="ChEBI" id="CHEBI:15378"/>
        <dbReference type="ChEBI" id="CHEBI:58405"/>
        <dbReference type="ChEBI" id="CHEBI:60033"/>
        <dbReference type="ChEBI" id="CHEBI:78435"/>
        <dbReference type="EC" id="2.4.99.28"/>
    </reaction>
</comment>
<evidence type="ECO:0000256" key="5">
    <source>
        <dbReference type="ARBA" id="ARBA00022801"/>
    </source>
</evidence>
<evidence type="ECO:0000256" key="4">
    <source>
        <dbReference type="ARBA" id="ARBA00022679"/>
    </source>
</evidence>
<dbReference type="Gene3D" id="1.10.3810.10">
    <property type="entry name" value="Biosynthetic peptidoglycan transglycosylase-like"/>
    <property type="match status" value="1"/>
</dbReference>
<keyword evidence="10" id="KW-0812">Transmembrane</keyword>
<reference evidence="14" key="1">
    <citation type="journal article" date="2019" name="Int. J. Syst. Evol. Microbiol.">
        <title>The Global Catalogue of Microorganisms (GCM) 10K type strain sequencing project: providing services to taxonomists for standard genome sequencing and annotation.</title>
        <authorList>
            <consortium name="The Broad Institute Genomics Platform"/>
            <consortium name="The Broad Institute Genome Sequencing Center for Infectious Disease"/>
            <person name="Wu L."/>
            <person name="Ma J."/>
        </authorList>
    </citation>
    <scope>NUCLEOTIDE SEQUENCE [LARGE SCALE GENOMIC DNA]</scope>
    <source>
        <strain evidence="14">JCM 16540</strain>
    </source>
</reference>
<keyword evidence="5" id="KW-0378">Hydrolase</keyword>
<keyword evidence="3" id="KW-0328">Glycosyltransferase</keyword>
<dbReference type="InterPro" id="IPR050396">
    <property type="entry name" value="Glycosyltr_51/Transpeptidase"/>
</dbReference>
<feature type="compositionally biased region" description="Basic and acidic residues" evidence="9">
    <location>
        <begin position="702"/>
        <end position="712"/>
    </location>
</feature>
<gene>
    <name evidence="13" type="ORF">GCM10022197_02560</name>
</gene>
<accession>A0ABP6WHY3</accession>
<comment type="catalytic activity">
    <reaction evidence="7">
        <text>Preferential cleavage: (Ac)2-L-Lys-D-Ala-|-D-Ala. Also transpeptidation of peptidyl-alanyl moieties that are N-acyl substituents of D-alanine.</text>
        <dbReference type="EC" id="3.4.16.4"/>
    </reaction>
</comment>
<keyword evidence="14" id="KW-1185">Reference proteome</keyword>
<evidence type="ECO:0000256" key="6">
    <source>
        <dbReference type="ARBA" id="ARBA00023268"/>
    </source>
</evidence>
<dbReference type="SUPFAM" id="SSF56601">
    <property type="entry name" value="beta-lactamase/transpeptidase-like"/>
    <property type="match status" value="1"/>
</dbReference>
<evidence type="ECO:0000256" key="1">
    <source>
        <dbReference type="ARBA" id="ARBA00022645"/>
    </source>
</evidence>
<feature type="domain" description="Penicillin-binding protein transpeptidase" evidence="11">
    <location>
        <begin position="369"/>
        <end position="644"/>
    </location>
</feature>
<dbReference type="Proteomes" id="UP001500767">
    <property type="component" value="Unassembled WGS sequence"/>
</dbReference>
<dbReference type="Pfam" id="PF00905">
    <property type="entry name" value="Transpeptidase"/>
    <property type="match status" value="1"/>
</dbReference>
<evidence type="ECO:0000256" key="8">
    <source>
        <dbReference type="ARBA" id="ARBA00049902"/>
    </source>
</evidence>